<evidence type="ECO:0000256" key="7">
    <source>
        <dbReference type="ARBA" id="ARBA00023157"/>
    </source>
</evidence>
<dbReference type="OrthoDB" id="9812811at2"/>
<dbReference type="EMBL" id="FMUN01000002">
    <property type="protein sequence ID" value="SCX97505.1"/>
    <property type="molecule type" value="Genomic_DNA"/>
</dbReference>
<reference evidence="16" key="1">
    <citation type="submission" date="2016-10" db="EMBL/GenBank/DDBJ databases">
        <authorList>
            <person name="Varghese N."/>
        </authorList>
    </citation>
    <scope>NUCLEOTIDE SEQUENCE [LARGE SCALE GENOMIC DNA]</scope>
    <source>
        <strain evidence="16">HL 19</strain>
    </source>
</reference>
<evidence type="ECO:0000256" key="5">
    <source>
        <dbReference type="ARBA" id="ARBA00022862"/>
    </source>
</evidence>
<dbReference type="PROSITE" id="PS51352">
    <property type="entry name" value="THIOREDOXIN_2"/>
    <property type="match status" value="1"/>
</dbReference>
<dbReference type="Pfam" id="PF00578">
    <property type="entry name" value="AhpC-TSA"/>
    <property type="match status" value="1"/>
</dbReference>
<dbReference type="Gene3D" id="3.40.30.10">
    <property type="entry name" value="Glutaredoxin"/>
    <property type="match status" value="1"/>
</dbReference>
<dbReference type="InterPro" id="IPR036249">
    <property type="entry name" value="Thioredoxin-like_sf"/>
</dbReference>
<comment type="function">
    <text evidence="1">Thiol-specific peroxidase that catalyzes the reduction of hydrogen peroxide and organic hydroperoxides to water and alcohols, respectively. Plays a role in cell protection against oxidative stress by detoxifying peroxides and as sensor of hydrogen peroxide-mediated signaling events.</text>
</comment>
<evidence type="ECO:0000259" key="14">
    <source>
        <dbReference type="PROSITE" id="PS51352"/>
    </source>
</evidence>
<evidence type="ECO:0000256" key="11">
    <source>
        <dbReference type="ARBA" id="ARBA00042639"/>
    </source>
</evidence>
<name>A0A0P9GHY1_9GAMM</name>
<protein>
    <recommendedName>
        <fullName evidence="3">thioredoxin-dependent peroxiredoxin</fullName>
        <ecNumber evidence="3">1.11.1.24</ecNumber>
    </recommendedName>
    <alternativeName>
        <fullName evidence="9">Thioredoxin peroxidase</fullName>
    </alternativeName>
    <alternativeName>
        <fullName evidence="11">Thioredoxin-dependent peroxiredoxin Bcp</fullName>
    </alternativeName>
</protein>
<evidence type="ECO:0000256" key="12">
    <source>
        <dbReference type="ARBA" id="ARBA00049091"/>
    </source>
</evidence>
<dbReference type="PATRIC" id="fig|381306.5.peg.890"/>
<dbReference type="CDD" id="cd03017">
    <property type="entry name" value="PRX_BCP"/>
    <property type="match status" value="1"/>
</dbReference>
<dbReference type="GO" id="GO:0034599">
    <property type="term" value="P:cellular response to oxidative stress"/>
    <property type="evidence" value="ECO:0007669"/>
    <property type="project" value="TreeGrafter"/>
</dbReference>
<dbReference type="AlphaFoldDB" id="A0A0P9GHY1"/>
<dbReference type="SUPFAM" id="SSF52833">
    <property type="entry name" value="Thioredoxin-like"/>
    <property type="match status" value="1"/>
</dbReference>
<comment type="subunit">
    <text evidence="2">Monomer.</text>
</comment>
<keyword evidence="5" id="KW-0049">Antioxidant</keyword>
<dbReference type="GO" id="GO:0005737">
    <property type="term" value="C:cytoplasm"/>
    <property type="evidence" value="ECO:0007669"/>
    <property type="project" value="TreeGrafter"/>
</dbReference>
<keyword evidence="6" id="KW-0560">Oxidoreductase</keyword>
<feature type="domain" description="Thioredoxin" evidence="14">
    <location>
        <begin position="6"/>
        <end position="159"/>
    </location>
</feature>
<keyword evidence="8" id="KW-0676">Redox-active center</keyword>
<dbReference type="PANTHER" id="PTHR42801:SF4">
    <property type="entry name" value="AHPC_TSA FAMILY PROTEIN"/>
    <property type="match status" value="1"/>
</dbReference>
<keyword evidence="7" id="KW-1015">Disulfide bond</keyword>
<dbReference type="GO" id="GO:0008379">
    <property type="term" value="F:thioredoxin peroxidase activity"/>
    <property type="evidence" value="ECO:0007669"/>
    <property type="project" value="TreeGrafter"/>
</dbReference>
<dbReference type="InterPro" id="IPR013766">
    <property type="entry name" value="Thioredoxin_domain"/>
</dbReference>
<proteinExistence type="inferred from homology"/>
<dbReference type="InterPro" id="IPR024706">
    <property type="entry name" value="Peroxiredoxin_AhpC-typ"/>
</dbReference>
<dbReference type="PANTHER" id="PTHR42801">
    <property type="entry name" value="THIOREDOXIN-DEPENDENT PEROXIDE REDUCTASE"/>
    <property type="match status" value="1"/>
</dbReference>
<dbReference type="InterPro" id="IPR050924">
    <property type="entry name" value="Peroxiredoxin_BCP/PrxQ"/>
</dbReference>
<evidence type="ECO:0000256" key="1">
    <source>
        <dbReference type="ARBA" id="ARBA00003330"/>
    </source>
</evidence>
<keyword evidence="16" id="KW-1185">Reference proteome</keyword>
<evidence type="ECO:0000256" key="4">
    <source>
        <dbReference type="ARBA" id="ARBA00022559"/>
    </source>
</evidence>
<dbReference type="Proteomes" id="UP000183104">
    <property type="component" value="Unassembled WGS sequence"/>
</dbReference>
<dbReference type="RefSeq" id="WP_054966591.1">
    <property type="nucleotide sequence ID" value="NZ_FMUN01000002.1"/>
</dbReference>
<dbReference type="GO" id="GO:0045454">
    <property type="term" value="P:cell redox homeostasis"/>
    <property type="evidence" value="ECO:0007669"/>
    <property type="project" value="TreeGrafter"/>
</dbReference>
<feature type="active site" description="Cysteine sulfenic acid (-SOH) intermediate; for peroxidase activity" evidence="13">
    <location>
        <position position="48"/>
    </location>
</feature>
<organism evidence="15 16">
    <name type="scientific">Thiohalorhabdus denitrificans</name>
    <dbReference type="NCBI Taxonomy" id="381306"/>
    <lineage>
        <taxon>Bacteria</taxon>
        <taxon>Pseudomonadati</taxon>
        <taxon>Pseudomonadota</taxon>
        <taxon>Gammaproteobacteria</taxon>
        <taxon>Thiohalorhabdales</taxon>
        <taxon>Thiohalorhabdaceae</taxon>
        <taxon>Thiohalorhabdus</taxon>
    </lineage>
</organism>
<comment type="catalytic activity">
    <reaction evidence="12">
        <text>a hydroperoxide + [thioredoxin]-dithiol = an alcohol + [thioredoxin]-disulfide + H2O</text>
        <dbReference type="Rhea" id="RHEA:62620"/>
        <dbReference type="Rhea" id="RHEA-COMP:10698"/>
        <dbReference type="Rhea" id="RHEA-COMP:10700"/>
        <dbReference type="ChEBI" id="CHEBI:15377"/>
        <dbReference type="ChEBI" id="CHEBI:29950"/>
        <dbReference type="ChEBI" id="CHEBI:30879"/>
        <dbReference type="ChEBI" id="CHEBI:35924"/>
        <dbReference type="ChEBI" id="CHEBI:50058"/>
        <dbReference type="EC" id="1.11.1.24"/>
    </reaction>
</comment>
<evidence type="ECO:0000256" key="6">
    <source>
        <dbReference type="ARBA" id="ARBA00023002"/>
    </source>
</evidence>
<evidence type="ECO:0000313" key="16">
    <source>
        <dbReference type="Proteomes" id="UP000183104"/>
    </source>
</evidence>
<dbReference type="PIRSF" id="PIRSF000239">
    <property type="entry name" value="AHPC"/>
    <property type="match status" value="1"/>
</dbReference>
<dbReference type="InterPro" id="IPR000866">
    <property type="entry name" value="AhpC/TSA"/>
</dbReference>
<keyword evidence="4" id="KW-0575">Peroxidase</keyword>
<accession>A0A0P9GHY1</accession>
<evidence type="ECO:0000256" key="9">
    <source>
        <dbReference type="ARBA" id="ARBA00032824"/>
    </source>
</evidence>
<evidence type="ECO:0000256" key="10">
    <source>
        <dbReference type="ARBA" id="ARBA00038489"/>
    </source>
</evidence>
<evidence type="ECO:0000313" key="15">
    <source>
        <dbReference type="EMBL" id="SCX97505.1"/>
    </source>
</evidence>
<dbReference type="STRING" id="381306.AN478_10665"/>
<dbReference type="FunFam" id="3.40.30.10:FF:000007">
    <property type="entry name" value="Thioredoxin-dependent thiol peroxidase"/>
    <property type="match status" value="1"/>
</dbReference>
<evidence type="ECO:0000256" key="2">
    <source>
        <dbReference type="ARBA" id="ARBA00011245"/>
    </source>
</evidence>
<sequence>MSEENVTEGVTAPDFELEATRDGKVRLSDLRGRPVVLYFYPRDNTPGCTQEGQEFRDLYPQFQELGAEVLGVSRDSLASHEKFAAKQEFPFPLLADPEEEACGAYGVMKEKNMYGKKVWGIERSTFVIDAEGMIRHAHRKVKVAGHAEQVLEEVKALAG</sequence>
<evidence type="ECO:0000256" key="3">
    <source>
        <dbReference type="ARBA" id="ARBA00013017"/>
    </source>
</evidence>
<gene>
    <name evidence="15" type="ORF">SAMN05661077_0901</name>
</gene>
<evidence type="ECO:0000256" key="13">
    <source>
        <dbReference type="PIRSR" id="PIRSR000239-1"/>
    </source>
</evidence>
<evidence type="ECO:0000256" key="8">
    <source>
        <dbReference type="ARBA" id="ARBA00023284"/>
    </source>
</evidence>
<comment type="similarity">
    <text evidence="10">Belongs to the peroxiredoxin family. BCP/PrxQ subfamily.</text>
</comment>
<dbReference type="EC" id="1.11.1.24" evidence="3"/>